<evidence type="ECO:0000256" key="2">
    <source>
        <dbReference type="ARBA" id="ARBA00006275"/>
    </source>
</evidence>
<feature type="signal peptide" evidence="6">
    <location>
        <begin position="1"/>
        <end position="19"/>
    </location>
</feature>
<accession>A0A3N4Q8P9</accession>
<dbReference type="Proteomes" id="UP000278351">
    <property type="component" value="Unassembled WGS sequence"/>
</dbReference>
<dbReference type="GO" id="GO:0009279">
    <property type="term" value="C:cell outer membrane"/>
    <property type="evidence" value="ECO:0007669"/>
    <property type="project" value="UniProtKB-SubCell"/>
</dbReference>
<dbReference type="OrthoDB" id="993981at2"/>
<comment type="caution">
    <text evidence="9">The sequence shown here is derived from an EMBL/GenBank/DDBJ whole genome shotgun (WGS) entry which is preliminary data.</text>
</comment>
<dbReference type="InterPro" id="IPR011990">
    <property type="entry name" value="TPR-like_helical_dom_sf"/>
</dbReference>
<evidence type="ECO:0000313" key="9">
    <source>
        <dbReference type="EMBL" id="RPE12417.1"/>
    </source>
</evidence>
<protein>
    <submittedName>
        <fullName evidence="9">RagB/SusD family nutrient uptake outer membrane protein</fullName>
    </submittedName>
</protein>
<comment type="subcellular location">
    <subcellularLocation>
        <location evidence="1">Cell outer membrane</location>
    </subcellularLocation>
</comment>
<dbReference type="SUPFAM" id="SSF48452">
    <property type="entry name" value="TPR-like"/>
    <property type="match status" value="1"/>
</dbReference>
<dbReference type="RefSeq" id="WP_123844928.1">
    <property type="nucleotide sequence ID" value="NZ_RPDH01000001.1"/>
</dbReference>
<name>A0A3N4Q8P9_9BACT</name>
<feature type="domain" description="SusD-like N-terminal" evidence="8">
    <location>
        <begin position="49"/>
        <end position="223"/>
    </location>
</feature>
<keyword evidence="4" id="KW-0472">Membrane</keyword>
<evidence type="ECO:0000256" key="5">
    <source>
        <dbReference type="ARBA" id="ARBA00023237"/>
    </source>
</evidence>
<dbReference type="Pfam" id="PF14322">
    <property type="entry name" value="SusD-like_3"/>
    <property type="match status" value="1"/>
</dbReference>
<organism evidence="9 10">
    <name type="scientific">Chitinophaga lutea</name>
    <dbReference type="NCBI Taxonomy" id="2488634"/>
    <lineage>
        <taxon>Bacteria</taxon>
        <taxon>Pseudomonadati</taxon>
        <taxon>Bacteroidota</taxon>
        <taxon>Chitinophagia</taxon>
        <taxon>Chitinophagales</taxon>
        <taxon>Chitinophagaceae</taxon>
        <taxon>Chitinophaga</taxon>
    </lineage>
</organism>
<dbReference type="InterPro" id="IPR012944">
    <property type="entry name" value="SusD_RagB_dom"/>
</dbReference>
<dbReference type="Gene3D" id="1.25.40.390">
    <property type="match status" value="1"/>
</dbReference>
<gene>
    <name evidence="9" type="ORF">EGT74_02375</name>
</gene>
<evidence type="ECO:0000256" key="4">
    <source>
        <dbReference type="ARBA" id="ARBA00023136"/>
    </source>
</evidence>
<reference evidence="9 10" key="1">
    <citation type="submission" date="2018-11" db="EMBL/GenBank/DDBJ databases">
        <title>Chitinophaga lutea sp.nov., isolate from arsenic contaminated soil.</title>
        <authorList>
            <person name="Zong Y."/>
        </authorList>
    </citation>
    <scope>NUCLEOTIDE SEQUENCE [LARGE SCALE GENOMIC DNA]</scope>
    <source>
        <strain evidence="9 10">ZY74</strain>
    </source>
</reference>
<evidence type="ECO:0000256" key="6">
    <source>
        <dbReference type="SAM" id="SignalP"/>
    </source>
</evidence>
<evidence type="ECO:0000256" key="3">
    <source>
        <dbReference type="ARBA" id="ARBA00022729"/>
    </source>
</evidence>
<keyword evidence="3 6" id="KW-0732">Signal</keyword>
<sequence length="493" mass="55026">MKTSIYCICLLALSSTACNHMLDVKPAAFSAGENYYQTEQQVLRAVNGAYGTLQNLYTSDFWALTEMSADNTNYQYNASDRGAQQREEIDEFLITSSNNYVNTVWNQLYRNINQCNVIISRIDGVKFSSEATKLQYAGEAKFLRALYYFHLVRLFGGVPLNLKEAATPAEAFTPKRATVDEVYAQIIADAKDAVAGLPPNYTGSNVGRATKGAALTLLGDVYLTRKDYANAVTSLQQVLTLGYGLLPQYGDNFEPSRKNNIESVFSVQFNSGLETENSNYIFVFGPINGKKDLTGYNGNLGGNNTPTPGIYNAYEPNDARKAASVALYDSPTNTPFEEAKAFGGKLPFIKKYYHPPYERDGRANENWPVYRYAHVLLMLAEAINESGSGDPYPHLNLVRQRAGLLPLAGLGQAGFRDAIQHEQRVELAFENHRWYQLLRTGKTVDVMTEHGKAEKARLTRLSAASYDVKPYKLLFPIPEREIRLNGFEQNTGW</sequence>
<keyword evidence="10" id="KW-1185">Reference proteome</keyword>
<proteinExistence type="inferred from homology"/>
<keyword evidence="5" id="KW-0998">Cell outer membrane</keyword>
<dbReference type="Pfam" id="PF07980">
    <property type="entry name" value="SusD_RagB"/>
    <property type="match status" value="1"/>
</dbReference>
<evidence type="ECO:0000259" key="8">
    <source>
        <dbReference type="Pfam" id="PF14322"/>
    </source>
</evidence>
<evidence type="ECO:0000259" key="7">
    <source>
        <dbReference type="Pfam" id="PF07980"/>
    </source>
</evidence>
<dbReference type="InterPro" id="IPR033985">
    <property type="entry name" value="SusD-like_N"/>
</dbReference>
<feature type="domain" description="RagB/SusD" evidence="7">
    <location>
        <begin position="348"/>
        <end position="493"/>
    </location>
</feature>
<evidence type="ECO:0000256" key="1">
    <source>
        <dbReference type="ARBA" id="ARBA00004442"/>
    </source>
</evidence>
<dbReference type="EMBL" id="RPDH01000001">
    <property type="protein sequence ID" value="RPE12417.1"/>
    <property type="molecule type" value="Genomic_DNA"/>
</dbReference>
<evidence type="ECO:0000313" key="10">
    <source>
        <dbReference type="Proteomes" id="UP000278351"/>
    </source>
</evidence>
<feature type="chain" id="PRO_5018054248" evidence="6">
    <location>
        <begin position="20"/>
        <end position="493"/>
    </location>
</feature>
<dbReference type="PROSITE" id="PS51257">
    <property type="entry name" value="PROKAR_LIPOPROTEIN"/>
    <property type="match status" value="1"/>
</dbReference>
<dbReference type="AlphaFoldDB" id="A0A3N4Q8P9"/>
<dbReference type="CDD" id="cd08977">
    <property type="entry name" value="SusD"/>
    <property type="match status" value="1"/>
</dbReference>
<comment type="similarity">
    <text evidence="2">Belongs to the SusD family.</text>
</comment>